<sequence length="165" mass="17784">MKARLFFPLALAALMAAPAASAEDDGGRQIAACLKESAHNAHVPTGVMLVLLYVEGGHPGQAVQNTNGTSDLGPMQVNTIHVPEIARHWHTTPSRAYAALRNNSCANLEAGGWILGQEMTKARGDLWQAVAGYHSHTPRFGTAYLKRFYEISQTLIRTSHQGDPA</sequence>
<gene>
    <name evidence="4" type="ORF">AD934_09375</name>
</gene>
<dbReference type="InterPro" id="IPR008258">
    <property type="entry name" value="Transglycosylase_SLT_dom_1"/>
</dbReference>
<name>A0A149RUK6_GLUOY</name>
<proteinExistence type="inferred from homology"/>
<dbReference type="RefSeq" id="WP_061500976.1">
    <property type="nucleotide sequence ID" value="NZ_LHZG01000172.1"/>
</dbReference>
<comment type="caution">
    <text evidence="4">The sequence shown here is derived from an EMBL/GenBank/DDBJ whole genome shotgun (WGS) entry which is preliminary data.</text>
</comment>
<dbReference type="Pfam" id="PF01464">
    <property type="entry name" value="SLT"/>
    <property type="match status" value="1"/>
</dbReference>
<dbReference type="PATRIC" id="fig|442.8.peg.1076"/>
<dbReference type="Gene3D" id="1.10.530.10">
    <property type="match status" value="1"/>
</dbReference>
<dbReference type="Proteomes" id="UP000075655">
    <property type="component" value="Unassembled WGS sequence"/>
</dbReference>
<evidence type="ECO:0000259" key="3">
    <source>
        <dbReference type="Pfam" id="PF01464"/>
    </source>
</evidence>
<protein>
    <submittedName>
        <fullName evidence="4">Conjugal transfer protein TrbN</fullName>
    </submittedName>
</protein>
<evidence type="ECO:0000256" key="1">
    <source>
        <dbReference type="ARBA" id="ARBA00009387"/>
    </source>
</evidence>
<dbReference type="InterPro" id="IPR023346">
    <property type="entry name" value="Lysozyme-like_dom_sf"/>
</dbReference>
<organism evidence="4 5">
    <name type="scientific">Gluconobacter oxydans</name>
    <name type="common">Gluconobacter suboxydans</name>
    <dbReference type="NCBI Taxonomy" id="442"/>
    <lineage>
        <taxon>Bacteria</taxon>
        <taxon>Pseudomonadati</taxon>
        <taxon>Pseudomonadota</taxon>
        <taxon>Alphaproteobacteria</taxon>
        <taxon>Acetobacterales</taxon>
        <taxon>Acetobacteraceae</taxon>
        <taxon>Gluconobacter</taxon>
    </lineage>
</organism>
<feature type="domain" description="Transglycosylase SLT" evidence="3">
    <location>
        <begin position="34"/>
        <end position="135"/>
    </location>
</feature>
<dbReference type="AlphaFoldDB" id="A0A149RUK6"/>
<evidence type="ECO:0000313" key="4">
    <source>
        <dbReference type="EMBL" id="KXV18136.1"/>
    </source>
</evidence>
<feature type="signal peptide" evidence="2">
    <location>
        <begin position="1"/>
        <end position="22"/>
    </location>
</feature>
<feature type="chain" id="PRO_5007553906" evidence="2">
    <location>
        <begin position="23"/>
        <end position="165"/>
    </location>
</feature>
<evidence type="ECO:0000313" key="5">
    <source>
        <dbReference type="Proteomes" id="UP000075655"/>
    </source>
</evidence>
<evidence type="ECO:0000256" key="2">
    <source>
        <dbReference type="SAM" id="SignalP"/>
    </source>
</evidence>
<reference evidence="4 5" key="1">
    <citation type="submission" date="2015-06" db="EMBL/GenBank/DDBJ databases">
        <title>Improved classification and identification of acetic acid bacteria using matrix-assisted laser desorption/ionization time-of-flight mass spectrometry; Gluconobacter nephelii and Gluconobacter uchimurae are later heterotypic synonyms of Gluconobacter japonicus and Gluconobacter oxydans, respectively.</title>
        <authorList>
            <person name="Li L."/>
            <person name="Cleenwerck I."/>
            <person name="De Vuyst L."/>
            <person name="Vandamme P."/>
        </authorList>
    </citation>
    <scope>NUCLEOTIDE SEQUENCE [LARGE SCALE GENOMIC DNA]</scope>
    <source>
        <strain evidence="4 5">LMG 1676</strain>
    </source>
</reference>
<keyword evidence="2" id="KW-0732">Signal</keyword>
<comment type="similarity">
    <text evidence="1">Belongs to the virb1 family.</text>
</comment>
<dbReference type="EMBL" id="LHZG01000172">
    <property type="protein sequence ID" value="KXV18136.1"/>
    <property type="molecule type" value="Genomic_DNA"/>
</dbReference>
<accession>A0A149RUK6</accession>
<dbReference type="CDD" id="cd13400">
    <property type="entry name" value="LT_IagB-like"/>
    <property type="match status" value="1"/>
</dbReference>
<dbReference type="SUPFAM" id="SSF53955">
    <property type="entry name" value="Lysozyme-like"/>
    <property type="match status" value="1"/>
</dbReference>